<dbReference type="Pfam" id="PF00072">
    <property type="entry name" value="Response_reg"/>
    <property type="match status" value="1"/>
</dbReference>
<dbReference type="InterPro" id="IPR039420">
    <property type="entry name" value="WalR-like"/>
</dbReference>
<evidence type="ECO:0000313" key="4">
    <source>
        <dbReference type="EMBL" id="MCZ0925869.1"/>
    </source>
</evidence>
<dbReference type="EMBL" id="JAKNQU010000001">
    <property type="protein sequence ID" value="MCZ0925869.1"/>
    <property type="molecule type" value="Genomic_DNA"/>
</dbReference>
<organism evidence="4 5">
    <name type="scientific">Vreelandella janggokensis</name>
    <dbReference type="NCBI Taxonomy" id="370767"/>
    <lineage>
        <taxon>Bacteria</taxon>
        <taxon>Pseudomonadati</taxon>
        <taxon>Pseudomonadota</taxon>
        <taxon>Gammaproteobacteria</taxon>
        <taxon>Oceanospirillales</taxon>
        <taxon>Halomonadaceae</taxon>
        <taxon>Vreelandella</taxon>
    </lineage>
</organism>
<evidence type="ECO:0000313" key="5">
    <source>
        <dbReference type="Proteomes" id="UP001321125"/>
    </source>
</evidence>
<dbReference type="PANTHER" id="PTHR43214">
    <property type="entry name" value="TWO-COMPONENT RESPONSE REGULATOR"/>
    <property type="match status" value="1"/>
</dbReference>
<keyword evidence="2" id="KW-0597">Phosphoprotein</keyword>
<keyword evidence="1" id="KW-0238">DNA-binding</keyword>
<name>A0ABT4IQD5_9GAMM</name>
<evidence type="ECO:0000256" key="2">
    <source>
        <dbReference type="PROSITE-ProRule" id="PRU00169"/>
    </source>
</evidence>
<evidence type="ECO:0000256" key="1">
    <source>
        <dbReference type="ARBA" id="ARBA00023125"/>
    </source>
</evidence>
<dbReference type="SUPFAM" id="SSF52172">
    <property type="entry name" value="CheY-like"/>
    <property type="match status" value="1"/>
</dbReference>
<dbReference type="Gene3D" id="3.40.50.2300">
    <property type="match status" value="1"/>
</dbReference>
<protein>
    <submittedName>
        <fullName evidence="4">Response regulator</fullName>
    </submittedName>
</protein>
<dbReference type="PANTHER" id="PTHR43214:SF43">
    <property type="entry name" value="TWO-COMPONENT RESPONSE REGULATOR"/>
    <property type="match status" value="1"/>
</dbReference>
<feature type="modified residue" description="4-aspartylphosphate" evidence="2">
    <location>
        <position position="78"/>
    </location>
</feature>
<gene>
    <name evidence="4" type="ORF">L0635_02095</name>
</gene>
<dbReference type="PROSITE" id="PS50110">
    <property type="entry name" value="RESPONSE_REGULATORY"/>
    <property type="match status" value="1"/>
</dbReference>
<proteinExistence type="predicted"/>
<dbReference type="InterPro" id="IPR011006">
    <property type="entry name" value="CheY-like_superfamily"/>
</dbReference>
<feature type="domain" description="Response regulatory" evidence="3">
    <location>
        <begin position="27"/>
        <end position="143"/>
    </location>
</feature>
<dbReference type="Proteomes" id="UP001321125">
    <property type="component" value="Unassembled WGS sequence"/>
</dbReference>
<sequence length="200" mass="22061">MAGQAAKQALIEVCKVNPPDDFGAAIRVLVVNESGFIREGLCQVIDRFEGVNVVGCTHYTPDLEEVAQRLRVNVALIDSQHFHHVGFHAARQLFENRDETRVVFLSVNPRLTDVKGAMQSGASGFLLREAGVRDLQAALHAAAQGEVFLCPTLLKRLSKEQGSENTLEGINVGTSYHQNRYSIDEMLLQAQHLGILQQDE</sequence>
<keyword evidence="5" id="KW-1185">Reference proteome</keyword>
<accession>A0ABT4IQD5</accession>
<reference evidence="4 5" key="1">
    <citation type="submission" date="2022-02" db="EMBL/GenBank/DDBJ databases">
        <title>Study of halophilic communities from a Mexican lake.</title>
        <authorList>
            <person name="Hernandez-Soto L.M."/>
            <person name="Martinez-Abarca F."/>
            <person name="Ramirez-Saad H.C."/>
            <person name="Aguirre-Garrido J.F."/>
        </authorList>
    </citation>
    <scope>NUCLEOTIDE SEQUENCE [LARGE SCALE GENOMIC DNA]</scope>
    <source>
        <strain evidence="4 5">Hjan13</strain>
    </source>
</reference>
<dbReference type="InterPro" id="IPR001789">
    <property type="entry name" value="Sig_transdc_resp-reg_receiver"/>
</dbReference>
<comment type="caution">
    <text evidence="4">The sequence shown here is derived from an EMBL/GenBank/DDBJ whole genome shotgun (WGS) entry which is preliminary data.</text>
</comment>
<dbReference type="RefSeq" id="WP_268900989.1">
    <property type="nucleotide sequence ID" value="NZ_JAKNQT010000004.1"/>
</dbReference>
<evidence type="ECO:0000259" key="3">
    <source>
        <dbReference type="PROSITE" id="PS50110"/>
    </source>
</evidence>